<dbReference type="PROSITE" id="PS51760">
    <property type="entry name" value="GH10_2"/>
    <property type="match status" value="1"/>
</dbReference>
<keyword evidence="5" id="KW-0677">Repeat</keyword>
<dbReference type="Pfam" id="PF00331">
    <property type="entry name" value="Glyco_hydro_10"/>
    <property type="match status" value="1"/>
</dbReference>
<evidence type="ECO:0000256" key="9">
    <source>
        <dbReference type="ARBA" id="ARBA00023326"/>
    </source>
</evidence>
<protein>
    <recommendedName>
        <fullName evidence="11">Beta-xylanase</fullName>
        <ecNumber evidence="11">3.2.1.8</ecNumber>
    </recommendedName>
</protein>
<accession>A0AAN2BM87</accession>
<dbReference type="InterPro" id="IPR031158">
    <property type="entry name" value="GH10_AS"/>
</dbReference>
<name>A0AAN2BM87_9GAMM</name>
<evidence type="ECO:0000313" key="15">
    <source>
        <dbReference type="Proteomes" id="UP001320119"/>
    </source>
</evidence>
<dbReference type="PANTHER" id="PTHR31490:SF88">
    <property type="entry name" value="BETA-XYLANASE"/>
    <property type="match status" value="1"/>
</dbReference>
<keyword evidence="3" id="KW-0858">Xylan degradation</keyword>
<keyword evidence="9 11" id="KW-0624">Polysaccharide degradation</keyword>
<feature type="domain" description="GH10" evidence="13">
    <location>
        <begin position="281"/>
        <end position="618"/>
    </location>
</feature>
<dbReference type="PRINTS" id="PR00134">
    <property type="entry name" value="GLHYDRLASE10"/>
</dbReference>
<dbReference type="Proteomes" id="UP001320119">
    <property type="component" value="Chromosome"/>
</dbReference>
<dbReference type="SUPFAM" id="SSF49785">
    <property type="entry name" value="Galactose-binding domain-like"/>
    <property type="match status" value="1"/>
</dbReference>
<evidence type="ECO:0000256" key="6">
    <source>
        <dbReference type="ARBA" id="ARBA00022801"/>
    </source>
</evidence>
<keyword evidence="7 11" id="KW-0119">Carbohydrate metabolism</keyword>
<evidence type="ECO:0000256" key="5">
    <source>
        <dbReference type="ARBA" id="ARBA00022737"/>
    </source>
</evidence>
<gene>
    <name evidence="14" type="ORF">MARGE09_P4091</name>
</gene>
<evidence type="ECO:0000256" key="11">
    <source>
        <dbReference type="RuleBase" id="RU361174"/>
    </source>
</evidence>
<sequence>MLNNTPAMQQAVKRYSSLALIIAGLTACTGAPTSSSSSTASSTNTAPSSSSITVTSSSSSATVVSSSSSVPLSASSVSSIAPSSSSASSMPSYDIPSNNFAENGDVENGTANWGTRGDAQIARTTADNYAGNASLLVTDRGDYWHGATFNVGRLTAGNMYEVAAWVKLAAGEPETILKITGKRVDDADTDTYLEYSGVASENVTANGWTLLVGTYVPDGATDFESFIIEAEDGSDNVSFYVDNFVVAGEVEDEPVVTPPPAGSGLKDLANIPIGVEVNLEGGSKDTLNSSARVQIVRDNFNQVTAENNMKMSYWSGSNYSNQQADRLATWAKNNNTTIHGHTLVWHPCYQLPSWANDQTGTAYQQSLTNHIRGVASQHTDTIVSWDVVNEALFDTNDEGSYSDCRYQTGGDVVNGVNYRRSAHYEGMGAGYIELAFREADKVTDADLYYNDFNTEENGAKTDSLIALLKDLNSKNVPIDGVGFQMHVLPDYASIANIKASWQKVLDLNYGLKIKITELDVRVNNPYAPGWSYEADAVKSCSDTQALAIQKARYKDIVKAYYEVVPAELRGGITVWGISDSDSWFKTISGGGRDDIVGCPLLFNDNLQAKPAYEGVKEALNESN</sequence>
<proteinExistence type="inferred from homology"/>
<evidence type="ECO:0000256" key="3">
    <source>
        <dbReference type="ARBA" id="ARBA00022651"/>
    </source>
</evidence>
<dbReference type="Gene3D" id="2.60.120.260">
    <property type="entry name" value="Galactose-binding domain-like"/>
    <property type="match status" value="1"/>
</dbReference>
<evidence type="ECO:0000313" key="14">
    <source>
        <dbReference type="EMBL" id="BCD99889.1"/>
    </source>
</evidence>
<dbReference type="AlphaFoldDB" id="A0AAN2BM87"/>
<feature type="active site" description="Nucleophile" evidence="10">
    <location>
        <position position="517"/>
    </location>
</feature>
<feature type="region of interest" description="Disordered" evidence="12">
    <location>
        <begin position="33"/>
        <end position="54"/>
    </location>
</feature>
<dbReference type="EC" id="3.2.1.8" evidence="11"/>
<keyword evidence="6 11" id="KW-0378">Hydrolase</keyword>
<organism evidence="14 15">
    <name type="scientific">Marinagarivorans cellulosilyticus</name>
    <dbReference type="NCBI Taxonomy" id="2721545"/>
    <lineage>
        <taxon>Bacteria</taxon>
        <taxon>Pseudomonadati</taxon>
        <taxon>Pseudomonadota</taxon>
        <taxon>Gammaproteobacteria</taxon>
        <taxon>Cellvibrionales</taxon>
        <taxon>Cellvibrionaceae</taxon>
        <taxon>Marinagarivorans</taxon>
    </lineage>
</organism>
<evidence type="ECO:0000256" key="2">
    <source>
        <dbReference type="ARBA" id="ARBA00007495"/>
    </source>
</evidence>
<dbReference type="EMBL" id="AP023086">
    <property type="protein sequence ID" value="BCD99889.1"/>
    <property type="molecule type" value="Genomic_DNA"/>
</dbReference>
<dbReference type="PANTHER" id="PTHR31490">
    <property type="entry name" value="GLYCOSYL HYDROLASE"/>
    <property type="match status" value="1"/>
</dbReference>
<dbReference type="GO" id="GO:0031176">
    <property type="term" value="F:endo-1,4-beta-xylanase activity"/>
    <property type="evidence" value="ECO:0007669"/>
    <property type="project" value="UniProtKB-EC"/>
</dbReference>
<comment type="catalytic activity">
    <reaction evidence="1 11">
        <text>Endohydrolysis of (1-&gt;4)-beta-D-xylosidic linkages in xylans.</text>
        <dbReference type="EC" id="3.2.1.8"/>
    </reaction>
</comment>
<dbReference type="Gene3D" id="3.20.20.80">
    <property type="entry name" value="Glycosidases"/>
    <property type="match status" value="1"/>
</dbReference>
<evidence type="ECO:0000259" key="13">
    <source>
        <dbReference type="PROSITE" id="PS51760"/>
    </source>
</evidence>
<dbReference type="InterPro" id="IPR017853">
    <property type="entry name" value="GH"/>
</dbReference>
<evidence type="ECO:0000256" key="1">
    <source>
        <dbReference type="ARBA" id="ARBA00000681"/>
    </source>
</evidence>
<dbReference type="PROSITE" id="PS00591">
    <property type="entry name" value="GH10_1"/>
    <property type="match status" value="1"/>
</dbReference>
<comment type="similarity">
    <text evidence="2 11">Belongs to the glycosyl hydrolase 10 (cellulase F) family.</text>
</comment>
<dbReference type="SMART" id="SM00633">
    <property type="entry name" value="Glyco_10"/>
    <property type="match status" value="1"/>
</dbReference>
<evidence type="ECO:0000256" key="7">
    <source>
        <dbReference type="ARBA" id="ARBA00023277"/>
    </source>
</evidence>
<feature type="region of interest" description="Disordered" evidence="12">
    <location>
        <begin position="73"/>
        <end position="112"/>
    </location>
</feature>
<evidence type="ECO:0000256" key="12">
    <source>
        <dbReference type="SAM" id="MobiDB-lite"/>
    </source>
</evidence>
<evidence type="ECO:0000256" key="8">
    <source>
        <dbReference type="ARBA" id="ARBA00023295"/>
    </source>
</evidence>
<evidence type="ECO:0000256" key="4">
    <source>
        <dbReference type="ARBA" id="ARBA00022729"/>
    </source>
</evidence>
<dbReference type="InterPro" id="IPR001000">
    <property type="entry name" value="GH10_dom"/>
</dbReference>
<keyword evidence="4" id="KW-0732">Signal</keyword>
<reference evidence="14 15" key="1">
    <citation type="journal article" date="2022" name="IScience">
        <title>An ultrasensitive nanofiber-based assay for enzymatic hydrolysis and deep-sea microbial degradation of cellulose.</title>
        <authorList>
            <person name="Tsudome M."/>
            <person name="Tachioka M."/>
            <person name="Miyazaki M."/>
            <person name="Uchimura K."/>
            <person name="Tsuda M."/>
            <person name="Takaki Y."/>
            <person name="Deguchi S."/>
        </authorList>
    </citation>
    <scope>NUCLEOTIDE SEQUENCE [LARGE SCALE GENOMIC DNA]</scope>
    <source>
        <strain evidence="14 15">GE09</strain>
    </source>
</reference>
<dbReference type="SUPFAM" id="SSF51445">
    <property type="entry name" value="(Trans)glycosidases"/>
    <property type="match status" value="1"/>
</dbReference>
<keyword evidence="15" id="KW-1185">Reference proteome</keyword>
<dbReference type="KEGG" id="marq:MARGE09_P4091"/>
<keyword evidence="8 11" id="KW-0326">Glycosidase</keyword>
<evidence type="ECO:0000256" key="10">
    <source>
        <dbReference type="PROSITE-ProRule" id="PRU10061"/>
    </source>
</evidence>
<dbReference type="InterPro" id="IPR044846">
    <property type="entry name" value="GH10"/>
</dbReference>
<dbReference type="InterPro" id="IPR008979">
    <property type="entry name" value="Galactose-bd-like_sf"/>
</dbReference>
<dbReference type="InterPro" id="IPR003305">
    <property type="entry name" value="CenC_carb-bd"/>
</dbReference>
<dbReference type="GO" id="GO:0045493">
    <property type="term" value="P:xylan catabolic process"/>
    <property type="evidence" value="ECO:0007669"/>
    <property type="project" value="UniProtKB-KW"/>
</dbReference>
<feature type="compositionally biased region" description="Low complexity" evidence="12">
    <location>
        <begin position="73"/>
        <end position="92"/>
    </location>
</feature>
<dbReference type="Pfam" id="PF02018">
    <property type="entry name" value="CBM_4_9"/>
    <property type="match status" value="1"/>
</dbReference>